<protein>
    <submittedName>
        <fullName evidence="1">Uncharacterized protein</fullName>
    </submittedName>
</protein>
<gene>
    <name evidence="1" type="ORF">FSP39_013749</name>
</gene>
<sequence>MNSSGNDSSYGADAQFQSYNQNYVTPMGQVGFRGPVPGSGMSTMPNMPNTPLQGIVAQGVARVSTPINPAQSQNQVPFLPEYDIQRIALALENLLTEKLNARIDERITPLVECIDRLSIENKELHMKLDELEMYSRKSCVRIFGVPESKTDCDSAVMEIAEEAPSATSSYRNRCMRGVSVNQELTKKRSKLAYEARQMVKAGVIKSTFIWDGKIFLVDKQEKKHLVTSLDKLIEVQNYLASAIQPGHPPVSNT</sequence>
<accession>A0AA89C5U6</accession>
<dbReference type="AlphaFoldDB" id="A0AA89C5U6"/>
<dbReference type="Proteomes" id="UP001186944">
    <property type="component" value="Unassembled WGS sequence"/>
</dbReference>
<evidence type="ECO:0000313" key="1">
    <source>
        <dbReference type="EMBL" id="KAK3107402.1"/>
    </source>
</evidence>
<name>A0AA89C5U6_PINIB</name>
<keyword evidence="2" id="KW-1185">Reference proteome</keyword>
<comment type="caution">
    <text evidence="1">The sequence shown here is derived from an EMBL/GenBank/DDBJ whole genome shotgun (WGS) entry which is preliminary data.</text>
</comment>
<dbReference type="EMBL" id="VSWD01000002">
    <property type="protein sequence ID" value="KAK3107402.1"/>
    <property type="molecule type" value="Genomic_DNA"/>
</dbReference>
<reference evidence="1" key="1">
    <citation type="submission" date="2019-08" db="EMBL/GenBank/DDBJ databases">
        <title>The improved chromosome-level genome for the pearl oyster Pinctada fucata martensii using PacBio sequencing and Hi-C.</title>
        <authorList>
            <person name="Zheng Z."/>
        </authorList>
    </citation>
    <scope>NUCLEOTIDE SEQUENCE</scope>
    <source>
        <strain evidence="1">ZZ-2019</strain>
        <tissue evidence="1">Adductor muscle</tissue>
    </source>
</reference>
<proteinExistence type="predicted"/>
<organism evidence="1 2">
    <name type="scientific">Pinctada imbricata</name>
    <name type="common">Atlantic pearl-oyster</name>
    <name type="synonym">Pinctada martensii</name>
    <dbReference type="NCBI Taxonomy" id="66713"/>
    <lineage>
        <taxon>Eukaryota</taxon>
        <taxon>Metazoa</taxon>
        <taxon>Spiralia</taxon>
        <taxon>Lophotrochozoa</taxon>
        <taxon>Mollusca</taxon>
        <taxon>Bivalvia</taxon>
        <taxon>Autobranchia</taxon>
        <taxon>Pteriomorphia</taxon>
        <taxon>Pterioida</taxon>
        <taxon>Pterioidea</taxon>
        <taxon>Pteriidae</taxon>
        <taxon>Pinctada</taxon>
    </lineage>
</organism>
<evidence type="ECO:0000313" key="2">
    <source>
        <dbReference type="Proteomes" id="UP001186944"/>
    </source>
</evidence>